<dbReference type="GO" id="GO:0003677">
    <property type="term" value="F:DNA binding"/>
    <property type="evidence" value="ECO:0007669"/>
    <property type="project" value="UniProtKB-KW"/>
</dbReference>
<dbReference type="Pfam" id="PF12802">
    <property type="entry name" value="MarR_2"/>
    <property type="match status" value="1"/>
</dbReference>
<dbReference type="InterPro" id="IPR036388">
    <property type="entry name" value="WH-like_DNA-bd_sf"/>
</dbReference>
<evidence type="ECO:0000259" key="4">
    <source>
        <dbReference type="PROSITE" id="PS50995"/>
    </source>
</evidence>
<evidence type="ECO:0000313" key="5">
    <source>
        <dbReference type="EMBL" id="GEC18366.1"/>
    </source>
</evidence>
<evidence type="ECO:0000256" key="2">
    <source>
        <dbReference type="ARBA" id="ARBA00023125"/>
    </source>
</evidence>
<evidence type="ECO:0000313" key="6">
    <source>
        <dbReference type="Proteomes" id="UP000320338"/>
    </source>
</evidence>
<dbReference type="GO" id="GO:0003700">
    <property type="term" value="F:DNA-binding transcription factor activity"/>
    <property type="evidence" value="ECO:0007669"/>
    <property type="project" value="InterPro"/>
</dbReference>
<proteinExistence type="predicted"/>
<keyword evidence="6" id="KW-1185">Reference proteome</keyword>
<dbReference type="InterPro" id="IPR039422">
    <property type="entry name" value="MarR/SlyA-like"/>
</dbReference>
<protein>
    <submittedName>
        <fullName evidence="5">MarR family transcriptional regulator</fullName>
    </submittedName>
</protein>
<dbReference type="InterPro" id="IPR000835">
    <property type="entry name" value="HTH_MarR-typ"/>
</dbReference>
<comment type="caution">
    <text evidence="5">The sequence shown here is derived from an EMBL/GenBank/DDBJ whole genome shotgun (WGS) entry which is preliminary data.</text>
</comment>
<dbReference type="GO" id="GO:0006950">
    <property type="term" value="P:response to stress"/>
    <property type="evidence" value="ECO:0007669"/>
    <property type="project" value="TreeGrafter"/>
</dbReference>
<dbReference type="PANTHER" id="PTHR33164:SF64">
    <property type="entry name" value="TRANSCRIPTIONAL REGULATOR SLYA"/>
    <property type="match status" value="1"/>
</dbReference>
<dbReference type="PANTHER" id="PTHR33164">
    <property type="entry name" value="TRANSCRIPTIONAL REGULATOR, MARR FAMILY"/>
    <property type="match status" value="1"/>
</dbReference>
<dbReference type="SUPFAM" id="SSF46785">
    <property type="entry name" value="Winged helix' DNA-binding domain"/>
    <property type="match status" value="1"/>
</dbReference>
<feature type="domain" description="HTH marR-type" evidence="4">
    <location>
        <begin position="3"/>
        <end position="134"/>
    </location>
</feature>
<keyword evidence="2" id="KW-0238">DNA-binding</keyword>
<keyword evidence="1" id="KW-0805">Transcription regulation</keyword>
<reference evidence="5 6" key="1">
    <citation type="submission" date="2019-06" db="EMBL/GenBank/DDBJ databases">
        <title>Whole genome shotgun sequence of Pseudonocardia hydrocarbonoxydans NBRC 14498.</title>
        <authorList>
            <person name="Hosoyama A."/>
            <person name="Uohara A."/>
            <person name="Ohji S."/>
            <person name="Ichikawa N."/>
        </authorList>
    </citation>
    <scope>NUCLEOTIDE SEQUENCE [LARGE SCALE GENOMIC DNA]</scope>
    <source>
        <strain evidence="5 6">NBRC 14498</strain>
    </source>
</reference>
<dbReference type="Gene3D" id="1.10.10.10">
    <property type="entry name" value="Winged helix-like DNA-binding domain superfamily/Winged helix DNA-binding domain"/>
    <property type="match status" value="1"/>
</dbReference>
<evidence type="ECO:0000256" key="1">
    <source>
        <dbReference type="ARBA" id="ARBA00023015"/>
    </source>
</evidence>
<name>A0A4Y3WLW3_9PSEU</name>
<dbReference type="EMBL" id="BJNG01000005">
    <property type="protein sequence ID" value="GEC18366.1"/>
    <property type="molecule type" value="Genomic_DNA"/>
</dbReference>
<sequence>MVRAPLDRLLAQAERLVSRRIEPTLADAGLTVDQWRVLHLLADGSGRTMSAIAAAVAVPGPTLTKVVDRLVDAAAVYRLPDVQDRRRVLVLLSEDGRATHDRLAPLVRALEAEVLSTLGPDAALLLDLLDRLAART</sequence>
<keyword evidence="3" id="KW-0804">Transcription</keyword>
<dbReference type="Proteomes" id="UP000320338">
    <property type="component" value="Unassembled WGS sequence"/>
</dbReference>
<dbReference type="InterPro" id="IPR036390">
    <property type="entry name" value="WH_DNA-bd_sf"/>
</dbReference>
<dbReference type="PROSITE" id="PS50995">
    <property type="entry name" value="HTH_MARR_2"/>
    <property type="match status" value="1"/>
</dbReference>
<dbReference type="SMART" id="SM00347">
    <property type="entry name" value="HTH_MARR"/>
    <property type="match status" value="1"/>
</dbReference>
<organism evidence="5 6">
    <name type="scientific">Pseudonocardia hydrocarbonoxydans</name>
    <dbReference type="NCBI Taxonomy" id="76726"/>
    <lineage>
        <taxon>Bacteria</taxon>
        <taxon>Bacillati</taxon>
        <taxon>Actinomycetota</taxon>
        <taxon>Actinomycetes</taxon>
        <taxon>Pseudonocardiales</taxon>
        <taxon>Pseudonocardiaceae</taxon>
        <taxon>Pseudonocardia</taxon>
    </lineage>
</organism>
<dbReference type="AlphaFoldDB" id="A0A4Y3WLW3"/>
<evidence type="ECO:0000256" key="3">
    <source>
        <dbReference type="ARBA" id="ARBA00023163"/>
    </source>
</evidence>
<accession>A0A4Y3WLW3</accession>
<gene>
    <name evidence="5" type="ORF">PHY01_06490</name>
</gene>